<dbReference type="NCBIfam" id="TIGR01009">
    <property type="entry name" value="rpsC_bact"/>
    <property type="match status" value="1"/>
</dbReference>
<dbReference type="HAMAP" id="MF_01309_B">
    <property type="entry name" value="Ribosomal_uS3_B"/>
    <property type="match status" value="1"/>
</dbReference>
<dbReference type="InterPro" id="IPR015946">
    <property type="entry name" value="KH_dom-like_a/b"/>
</dbReference>
<evidence type="ECO:0000256" key="5">
    <source>
        <dbReference type="ARBA" id="ARBA00023274"/>
    </source>
</evidence>
<dbReference type="InterPro" id="IPR009019">
    <property type="entry name" value="KH_sf_prok-type"/>
</dbReference>
<evidence type="ECO:0000259" key="6">
    <source>
        <dbReference type="PROSITE" id="PS50823"/>
    </source>
</evidence>
<dbReference type="InterPro" id="IPR036419">
    <property type="entry name" value="Ribosomal_S3_C_sf"/>
</dbReference>
<keyword evidence="3" id="KW-0694">RNA-binding</keyword>
<dbReference type="AlphaFoldDB" id="U3GSP0"/>
<reference evidence="7" key="1">
    <citation type="journal article" date="2015" name="Nat. Commun.">
        <title>Diverse, uncultivated ultra-small bacterial cells in groundwater.</title>
        <authorList>
            <person name="Luef B."/>
            <person name="Frischkorn K.R."/>
            <person name="Wrighton K.C."/>
            <person name="Holman H.-Y.N."/>
            <person name="Birarda G."/>
            <person name="Thomas B.C."/>
            <person name="Singh A."/>
            <person name="Williams K.H."/>
            <person name="Siegerist C.E."/>
            <person name="Tringe S.G."/>
            <person name="Downing K.H."/>
            <person name="Comolli L.R."/>
            <person name="Banfield J.F."/>
        </authorList>
    </citation>
    <scope>NUCLEOTIDE SEQUENCE</scope>
</reference>
<dbReference type="InterPro" id="IPR004044">
    <property type="entry name" value="KH_dom_type_2"/>
</dbReference>
<dbReference type="SUPFAM" id="SSF54814">
    <property type="entry name" value="Prokaryotic type KH domain (KH-domain type II)"/>
    <property type="match status" value="1"/>
</dbReference>
<evidence type="ECO:0000256" key="2">
    <source>
        <dbReference type="ARBA" id="ARBA00022730"/>
    </source>
</evidence>
<dbReference type="InterPro" id="IPR057258">
    <property type="entry name" value="Ribosomal_uS3"/>
</dbReference>
<evidence type="ECO:0000256" key="4">
    <source>
        <dbReference type="ARBA" id="ARBA00022980"/>
    </source>
</evidence>
<sequence>MGNKINPNSIRLGIIRDWHSRWFPKKNNFRNFLEEDVLIRDIVKKKINSAGIDKIDIERAGNKYKILIKASRPGLIIGRGGKGIEELTKNLETALKKIRIKQGVKEAINLSLNIEELKRLEISATVTAQNIAWEIEKRMPFRRIMKKTLEQIMQNKEVKGAKIRLSGRLGGGEIARVEHLEKGSLPLHTFRADIDYGQITAFTTYGTIGVKVWIYKGEVFKKE</sequence>
<dbReference type="PANTHER" id="PTHR11760:SF19">
    <property type="entry name" value="SMALL RIBOSOMAL SUBUNIT PROTEIN US3C"/>
    <property type="match status" value="1"/>
</dbReference>
<name>U3GSP0_9ZZZZ</name>
<proteinExistence type="inferred from homology"/>
<dbReference type="GO" id="GO:0003735">
    <property type="term" value="F:structural constituent of ribosome"/>
    <property type="evidence" value="ECO:0007669"/>
    <property type="project" value="InterPro"/>
</dbReference>
<accession>U3GSP0</accession>
<dbReference type="InterPro" id="IPR018280">
    <property type="entry name" value="Ribosomal_uS3_CS"/>
</dbReference>
<evidence type="ECO:0000256" key="1">
    <source>
        <dbReference type="ARBA" id="ARBA00010761"/>
    </source>
</evidence>
<comment type="similarity">
    <text evidence="1">Belongs to the universal ribosomal protein uS3 family.</text>
</comment>
<organism evidence="7">
    <name type="scientific">uncultured organism</name>
    <dbReference type="NCBI Taxonomy" id="155900"/>
    <lineage>
        <taxon>unclassified sequences</taxon>
        <taxon>environmental samples</taxon>
    </lineage>
</organism>
<dbReference type="PROSITE" id="PS00548">
    <property type="entry name" value="RIBOSOMAL_S3"/>
    <property type="match status" value="1"/>
</dbReference>
<dbReference type="InterPro" id="IPR001351">
    <property type="entry name" value="Ribosomal_uS3_C"/>
</dbReference>
<dbReference type="EMBL" id="KC999174">
    <property type="protein sequence ID" value="AGT99671.1"/>
    <property type="molecule type" value="Genomic_DNA"/>
</dbReference>
<dbReference type="PROSITE" id="PS50084">
    <property type="entry name" value="KH_TYPE_1"/>
    <property type="match status" value="1"/>
</dbReference>
<dbReference type="SUPFAM" id="SSF54821">
    <property type="entry name" value="Ribosomal protein S3 C-terminal domain"/>
    <property type="match status" value="1"/>
</dbReference>
<dbReference type="CDD" id="cd02412">
    <property type="entry name" value="KH-II_30S_S3"/>
    <property type="match status" value="1"/>
</dbReference>
<dbReference type="GO" id="GO:1990904">
    <property type="term" value="C:ribonucleoprotein complex"/>
    <property type="evidence" value="ECO:0007669"/>
    <property type="project" value="UniProtKB-KW"/>
</dbReference>
<dbReference type="PANTHER" id="PTHR11760">
    <property type="entry name" value="30S/40S RIBOSOMAL PROTEIN S3"/>
    <property type="match status" value="1"/>
</dbReference>
<dbReference type="FunFam" id="3.30.300.20:FF:000001">
    <property type="entry name" value="30S ribosomal protein S3"/>
    <property type="match status" value="1"/>
</dbReference>
<dbReference type="Gene3D" id="3.30.1140.32">
    <property type="entry name" value="Ribosomal protein S3, C-terminal domain"/>
    <property type="match status" value="1"/>
</dbReference>
<keyword evidence="5" id="KW-0687">Ribonucleoprotein</keyword>
<evidence type="ECO:0000256" key="3">
    <source>
        <dbReference type="ARBA" id="ARBA00022884"/>
    </source>
</evidence>
<evidence type="ECO:0000313" key="7">
    <source>
        <dbReference type="EMBL" id="AGT99671.1"/>
    </source>
</evidence>
<dbReference type="PROSITE" id="PS50823">
    <property type="entry name" value="KH_TYPE_2"/>
    <property type="match status" value="1"/>
</dbReference>
<protein>
    <submittedName>
        <fullName evidence="7">30S ribosomal protein S3</fullName>
    </submittedName>
</protein>
<keyword evidence="2" id="KW-0699">rRNA-binding</keyword>
<dbReference type="Pfam" id="PF07650">
    <property type="entry name" value="KH_2"/>
    <property type="match status" value="1"/>
</dbReference>
<feature type="domain" description="KH type-2" evidence="6">
    <location>
        <begin position="39"/>
        <end position="118"/>
    </location>
</feature>
<dbReference type="Pfam" id="PF00189">
    <property type="entry name" value="Ribosomal_S3_C"/>
    <property type="match status" value="1"/>
</dbReference>
<dbReference type="InterPro" id="IPR005704">
    <property type="entry name" value="Ribosomal_uS3_bac-typ"/>
</dbReference>
<dbReference type="Gene3D" id="3.30.300.20">
    <property type="match status" value="1"/>
</dbReference>
<keyword evidence="4 7" id="KW-0689">Ribosomal protein</keyword>
<dbReference type="GO" id="GO:0019843">
    <property type="term" value="F:rRNA binding"/>
    <property type="evidence" value="ECO:0007669"/>
    <property type="project" value="UniProtKB-KW"/>
</dbReference>